<keyword evidence="9" id="KW-0807">Transducer</keyword>
<keyword evidence="7 10" id="KW-0472">Membrane</keyword>
<reference evidence="11 12" key="1">
    <citation type="submission" date="2017-03" db="EMBL/GenBank/DDBJ databases">
        <title>Genome of the blue death feigning beetle - Asbolus verrucosus.</title>
        <authorList>
            <person name="Rider S.D."/>
        </authorList>
    </citation>
    <scope>NUCLEOTIDE SEQUENCE [LARGE SCALE GENOMIC DNA]</scope>
    <source>
        <strain evidence="11">Butters</strain>
        <tissue evidence="11">Head and leg muscle</tissue>
    </source>
</reference>
<dbReference type="Pfam" id="PF02949">
    <property type="entry name" value="7tm_6"/>
    <property type="match status" value="1"/>
</dbReference>
<evidence type="ECO:0000256" key="4">
    <source>
        <dbReference type="ARBA" id="ARBA00022692"/>
    </source>
</evidence>
<keyword evidence="6 10" id="KW-1133">Transmembrane helix</keyword>
<gene>
    <name evidence="11" type="ORF">BDFB_008343</name>
</gene>
<evidence type="ECO:0000256" key="10">
    <source>
        <dbReference type="SAM" id="Phobius"/>
    </source>
</evidence>
<sequence>MRDIIKESFSINLSIMRALRFYPGEKDSYLHKIHGFVMYFICIIFVPTLIIVKFLMDENFDILQLNYNFMFVAEAVSWITKLLPFLINGQQIKKCIHYFGVPYFALSKEERHKRILDDCIKVCSRNSLVFLTGCIISYVSFVTAPLFAKGYTFTLDLWLPFDATSGPTVYYSVYMFITITILYPAVGGTLVDPLIGGLAYHATGQIKILKDNLQHLCNHVEKEIENKNNLCSFNQKTTKFKIMYDQMKKCVDHHDAILT</sequence>
<dbReference type="PANTHER" id="PTHR21137:SF35">
    <property type="entry name" value="ODORANT RECEPTOR 19A-RELATED"/>
    <property type="match status" value="1"/>
</dbReference>
<feature type="transmembrane region" description="Helical" evidence="10">
    <location>
        <begin position="67"/>
        <end position="87"/>
    </location>
</feature>
<comment type="subcellular location">
    <subcellularLocation>
        <location evidence="1">Cell membrane</location>
        <topology evidence="1">Multi-pass membrane protein</topology>
    </subcellularLocation>
</comment>
<evidence type="ECO:0000256" key="2">
    <source>
        <dbReference type="ARBA" id="ARBA00022475"/>
    </source>
</evidence>
<protein>
    <submittedName>
        <fullName evidence="11">7tm 6 domain containing protein</fullName>
    </submittedName>
</protein>
<keyword evidence="3" id="KW-0716">Sensory transduction</keyword>
<evidence type="ECO:0000256" key="9">
    <source>
        <dbReference type="ARBA" id="ARBA00023224"/>
    </source>
</evidence>
<feature type="transmembrane region" description="Helical" evidence="10">
    <location>
        <begin position="36"/>
        <end position="55"/>
    </location>
</feature>
<evidence type="ECO:0000256" key="8">
    <source>
        <dbReference type="ARBA" id="ARBA00023170"/>
    </source>
</evidence>
<evidence type="ECO:0000256" key="5">
    <source>
        <dbReference type="ARBA" id="ARBA00022725"/>
    </source>
</evidence>
<dbReference type="PANTHER" id="PTHR21137">
    <property type="entry name" value="ODORANT RECEPTOR"/>
    <property type="match status" value="1"/>
</dbReference>
<organism evidence="11 12">
    <name type="scientific">Asbolus verrucosus</name>
    <name type="common">Desert ironclad beetle</name>
    <dbReference type="NCBI Taxonomy" id="1661398"/>
    <lineage>
        <taxon>Eukaryota</taxon>
        <taxon>Metazoa</taxon>
        <taxon>Ecdysozoa</taxon>
        <taxon>Arthropoda</taxon>
        <taxon>Hexapoda</taxon>
        <taxon>Insecta</taxon>
        <taxon>Pterygota</taxon>
        <taxon>Neoptera</taxon>
        <taxon>Endopterygota</taxon>
        <taxon>Coleoptera</taxon>
        <taxon>Polyphaga</taxon>
        <taxon>Cucujiformia</taxon>
        <taxon>Tenebrionidae</taxon>
        <taxon>Pimeliinae</taxon>
        <taxon>Asbolus</taxon>
    </lineage>
</organism>
<accession>A0A482VGN2</accession>
<proteinExistence type="predicted"/>
<keyword evidence="2" id="KW-1003">Cell membrane</keyword>
<feature type="transmembrane region" description="Helical" evidence="10">
    <location>
        <begin position="168"/>
        <end position="186"/>
    </location>
</feature>
<name>A0A482VGN2_ASBVE</name>
<keyword evidence="8" id="KW-0675">Receptor</keyword>
<evidence type="ECO:0000313" key="11">
    <source>
        <dbReference type="EMBL" id="RZC31830.1"/>
    </source>
</evidence>
<evidence type="ECO:0000256" key="3">
    <source>
        <dbReference type="ARBA" id="ARBA00022606"/>
    </source>
</evidence>
<dbReference type="GO" id="GO:0004984">
    <property type="term" value="F:olfactory receptor activity"/>
    <property type="evidence" value="ECO:0007669"/>
    <property type="project" value="InterPro"/>
</dbReference>
<evidence type="ECO:0000313" key="12">
    <source>
        <dbReference type="Proteomes" id="UP000292052"/>
    </source>
</evidence>
<dbReference type="EMBL" id="QDEB01102080">
    <property type="protein sequence ID" value="RZC31830.1"/>
    <property type="molecule type" value="Genomic_DNA"/>
</dbReference>
<dbReference type="GO" id="GO:0005886">
    <property type="term" value="C:plasma membrane"/>
    <property type="evidence" value="ECO:0007669"/>
    <property type="project" value="UniProtKB-SubCell"/>
</dbReference>
<dbReference type="GO" id="GO:0005549">
    <property type="term" value="F:odorant binding"/>
    <property type="evidence" value="ECO:0007669"/>
    <property type="project" value="InterPro"/>
</dbReference>
<dbReference type="AlphaFoldDB" id="A0A482VGN2"/>
<evidence type="ECO:0000256" key="6">
    <source>
        <dbReference type="ARBA" id="ARBA00022989"/>
    </source>
</evidence>
<evidence type="ECO:0000256" key="1">
    <source>
        <dbReference type="ARBA" id="ARBA00004651"/>
    </source>
</evidence>
<dbReference type="GO" id="GO:0007165">
    <property type="term" value="P:signal transduction"/>
    <property type="evidence" value="ECO:0007669"/>
    <property type="project" value="UniProtKB-KW"/>
</dbReference>
<evidence type="ECO:0000256" key="7">
    <source>
        <dbReference type="ARBA" id="ARBA00023136"/>
    </source>
</evidence>
<keyword evidence="4 10" id="KW-0812">Transmembrane</keyword>
<comment type="caution">
    <text evidence="11">The sequence shown here is derived from an EMBL/GenBank/DDBJ whole genome shotgun (WGS) entry which is preliminary data.</text>
</comment>
<dbReference type="InterPro" id="IPR004117">
    <property type="entry name" value="7tm6_olfct_rcpt"/>
</dbReference>
<dbReference type="Proteomes" id="UP000292052">
    <property type="component" value="Unassembled WGS sequence"/>
</dbReference>
<keyword evidence="5" id="KW-0552">Olfaction</keyword>
<feature type="transmembrane region" description="Helical" evidence="10">
    <location>
        <begin position="128"/>
        <end position="148"/>
    </location>
</feature>
<keyword evidence="12" id="KW-1185">Reference proteome</keyword>
<dbReference type="OrthoDB" id="7373810at2759"/>